<keyword evidence="2" id="KW-1185">Reference proteome</keyword>
<evidence type="ECO:0000313" key="1">
    <source>
        <dbReference type="EMBL" id="RAL67695.1"/>
    </source>
</evidence>
<accession>A0A395J5A5</accession>
<dbReference type="AlphaFoldDB" id="A0A395J5A5"/>
<evidence type="ECO:0000313" key="2">
    <source>
        <dbReference type="Proteomes" id="UP000249056"/>
    </source>
</evidence>
<sequence length="111" mass="12166">MAKSNGSMTPGSLGASGPSVMGSAPVGTFSPSVSASGASTMINPPGVLRTPEARKWNTEIPKYLPHEKVFPIQIGTECFSVEWGEFEFRWYRALILFPILSMSIETSRRKW</sequence>
<protein>
    <submittedName>
        <fullName evidence="1">Uncharacterized protein</fullName>
    </submittedName>
</protein>
<name>A0A395J5A5_9HELO</name>
<reference evidence="1 2" key="1">
    <citation type="submission" date="2018-06" db="EMBL/GenBank/DDBJ databases">
        <title>Genome Sequence of the Brown Rot Fungal Pathogen Monilinia fructigena.</title>
        <authorList>
            <person name="Landi L."/>
            <person name="De Miccolis Angelini R.M."/>
            <person name="Pollastro S."/>
            <person name="Abate D."/>
            <person name="Faretra F."/>
            <person name="Romanazzi G."/>
        </authorList>
    </citation>
    <scope>NUCLEOTIDE SEQUENCE [LARGE SCALE GENOMIC DNA]</scope>
    <source>
        <strain evidence="1 2">Mfrg269</strain>
    </source>
</reference>
<dbReference type="Proteomes" id="UP000249056">
    <property type="component" value="Unassembled WGS sequence"/>
</dbReference>
<comment type="caution">
    <text evidence="1">The sequence shown here is derived from an EMBL/GenBank/DDBJ whole genome shotgun (WGS) entry which is preliminary data.</text>
</comment>
<proteinExistence type="predicted"/>
<organism evidence="1 2">
    <name type="scientific">Monilinia fructigena</name>
    <dbReference type="NCBI Taxonomy" id="38457"/>
    <lineage>
        <taxon>Eukaryota</taxon>
        <taxon>Fungi</taxon>
        <taxon>Dikarya</taxon>
        <taxon>Ascomycota</taxon>
        <taxon>Pezizomycotina</taxon>
        <taxon>Leotiomycetes</taxon>
        <taxon>Helotiales</taxon>
        <taxon>Sclerotiniaceae</taxon>
        <taxon>Monilinia</taxon>
    </lineage>
</organism>
<dbReference type="EMBL" id="QKRW01000003">
    <property type="protein sequence ID" value="RAL67695.1"/>
    <property type="molecule type" value="Genomic_DNA"/>
</dbReference>
<gene>
    <name evidence="1" type="ORF">DID88_008436</name>
</gene>
<dbReference type="OrthoDB" id="2414723at2759"/>